<dbReference type="GO" id="GO:0005886">
    <property type="term" value="C:plasma membrane"/>
    <property type="evidence" value="ECO:0007669"/>
    <property type="project" value="TreeGrafter"/>
</dbReference>
<organism evidence="1 2">
    <name type="scientific">Glossina brevipalpis</name>
    <dbReference type="NCBI Taxonomy" id="37001"/>
    <lineage>
        <taxon>Eukaryota</taxon>
        <taxon>Metazoa</taxon>
        <taxon>Ecdysozoa</taxon>
        <taxon>Arthropoda</taxon>
        <taxon>Hexapoda</taxon>
        <taxon>Insecta</taxon>
        <taxon>Pterygota</taxon>
        <taxon>Neoptera</taxon>
        <taxon>Endopterygota</taxon>
        <taxon>Diptera</taxon>
        <taxon>Brachycera</taxon>
        <taxon>Muscomorpha</taxon>
        <taxon>Hippoboscoidea</taxon>
        <taxon>Glossinidae</taxon>
        <taxon>Glossina</taxon>
    </lineage>
</organism>
<sequence>MKVIAALLNEKFDKQKYEVEKDFVNIFMDVVEKLLETLEEVQLSVFNSFISDKGFENIRRAENHLLARNGFETRIILSKIASFLLEMNKFHFVDEHYAVNNFDYTLEKKLNSEYNFKFNVNENNFNALSLSMDIDPIPTKFEKPSLGLLIGYAIHVCIKVKKKCQTCLEALIENTNIIGDFARPHRNVRDSKHEVTDMYCGAFLPKPILSQGTKLDLQCVVNPITQYDDNNKGNYYGFKTEFRFLKNFGIINGQQLGHDCIFIYNSTVQQTGLFMSPNFPVFYPHNIICHYYFYGDSEEKVLIHFDFFDVEGIVS</sequence>
<reference evidence="2" key="1">
    <citation type="submission" date="2014-03" db="EMBL/GenBank/DDBJ databases">
        <authorList>
            <person name="Aksoy S."/>
            <person name="Warren W."/>
            <person name="Wilson R.K."/>
        </authorList>
    </citation>
    <scope>NUCLEOTIDE SEQUENCE [LARGE SCALE GENOMIC DNA]</scope>
    <source>
        <strain evidence="2">IAEA</strain>
    </source>
</reference>
<dbReference type="InterPro" id="IPR035914">
    <property type="entry name" value="Sperma_CUB_dom_sf"/>
</dbReference>
<dbReference type="EnsemblMetazoa" id="GBRI028187-RA">
    <property type="protein sequence ID" value="GBRI028187-PA"/>
    <property type="gene ID" value="GBRI028187"/>
</dbReference>
<keyword evidence="2" id="KW-1185">Reference proteome</keyword>
<accession>A0A1A9WQF8</accession>
<dbReference type="PANTHER" id="PTHR47537">
    <property type="entry name" value="CUBILIN"/>
    <property type="match status" value="1"/>
</dbReference>
<dbReference type="Gene3D" id="2.60.120.290">
    <property type="entry name" value="Spermadhesin, CUB domain"/>
    <property type="match status" value="1"/>
</dbReference>
<reference evidence="1" key="2">
    <citation type="submission" date="2020-05" db="UniProtKB">
        <authorList>
            <consortium name="EnsemblMetazoa"/>
        </authorList>
    </citation>
    <scope>IDENTIFICATION</scope>
    <source>
        <strain evidence="1">IAEA</strain>
    </source>
</reference>
<evidence type="ECO:0000313" key="1">
    <source>
        <dbReference type="EnsemblMetazoa" id="GBRI028187-PA"/>
    </source>
</evidence>
<dbReference type="Proteomes" id="UP000091820">
    <property type="component" value="Unassembled WGS sequence"/>
</dbReference>
<proteinExistence type="predicted"/>
<dbReference type="PANTHER" id="PTHR47537:SF2">
    <property type="entry name" value="CUBILIN"/>
    <property type="match status" value="1"/>
</dbReference>
<protein>
    <submittedName>
        <fullName evidence="1">CUB domain-containing protein</fullName>
    </submittedName>
</protein>
<dbReference type="VEuPathDB" id="VectorBase:GBRI028187"/>
<dbReference type="STRING" id="37001.A0A1A9WQF8"/>
<dbReference type="SUPFAM" id="SSF49854">
    <property type="entry name" value="Spermadhesin, CUB domain"/>
    <property type="match status" value="1"/>
</dbReference>
<evidence type="ECO:0000313" key="2">
    <source>
        <dbReference type="Proteomes" id="UP000091820"/>
    </source>
</evidence>
<dbReference type="AlphaFoldDB" id="A0A1A9WQF8"/>
<dbReference type="InterPro" id="IPR053207">
    <property type="entry name" value="Non-NMDA_GluR_Accessory"/>
</dbReference>
<name>A0A1A9WQF8_9MUSC</name>